<evidence type="ECO:0000256" key="2">
    <source>
        <dbReference type="SAM" id="MobiDB-lite"/>
    </source>
</evidence>
<dbReference type="KEGG" id="lak:106173529"/>
<feature type="compositionally biased region" description="Basic and acidic residues" evidence="2">
    <location>
        <begin position="1042"/>
        <end position="1066"/>
    </location>
</feature>
<dbReference type="AlphaFoldDB" id="A0A1S3JJQ6"/>
<protein>
    <submittedName>
        <fullName evidence="4">Oral-facial-digital syndrome 1 protein homolog</fullName>
    </submittedName>
</protein>
<dbReference type="InterPro" id="IPR055289">
    <property type="entry name" value="OFD1"/>
</dbReference>
<dbReference type="RefSeq" id="XP_013410139.1">
    <property type="nucleotide sequence ID" value="XM_013554685.1"/>
</dbReference>
<proteinExistence type="predicted"/>
<dbReference type="GO" id="GO:0036064">
    <property type="term" value="C:ciliary basal body"/>
    <property type="evidence" value="ECO:0007669"/>
    <property type="project" value="TreeGrafter"/>
</dbReference>
<feature type="compositionally biased region" description="Polar residues" evidence="2">
    <location>
        <begin position="777"/>
        <end position="796"/>
    </location>
</feature>
<feature type="region of interest" description="Disordered" evidence="2">
    <location>
        <begin position="730"/>
        <end position="757"/>
    </location>
</feature>
<gene>
    <name evidence="4" type="primary">LOC106173529</name>
</gene>
<dbReference type="GeneID" id="106173529"/>
<feature type="compositionally biased region" description="Basic and acidic residues" evidence="2">
    <location>
        <begin position="1000"/>
        <end position="1023"/>
    </location>
</feature>
<organism evidence="3 4">
    <name type="scientific">Lingula anatina</name>
    <name type="common">Brachiopod</name>
    <name type="synonym">Lingula unguis</name>
    <dbReference type="NCBI Taxonomy" id="7574"/>
    <lineage>
        <taxon>Eukaryota</taxon>
        <taxon>Metazoa</taxon>
        <taxon>Spiralia</taxon>
        <taxon>Lophotrochozoa</taxon>
        <taxon>Brachiopoda</taxon>
        <taxon>Linguliformea</taxon>
        <taxon>Lingulata</taxon>
        <taxon>Lingulida</taxon>
        <taxon>Linguloidea</taxon>
        <taxon>Lingulidae</taxon>
        <taxon>Lingula</taxon>
    </lineage>
</organism>
<name>A0A1S3JJQ6_LINAN</name>
<dbReference type="GO" id="GO:0060287">
    <property type="term" value="P:epithelial cilium movement involved in determination of left/right asymmetry"/>
    <property type="evidence" value="ECO:0007669"/>
    <property type="project" value="TreeGrafter"/>
</dbReference>
<dbReference type="STRING" id="7574.A0A1S3JJQ6"/>
<dbReference type="OrthoDB" id="206339at2759"/>
<keyword evidence="3" id="KW-1185">Reference proteome</keyword>
<evidence type="ECO:0000313" key="4">
    <source>
        <dbReference type="RefSeq" id="XP_013410139.1"/>
    </source>
</evidence>
<feature type="coiled-coil region" evidence="1">
    <location>
        <begin position="394"/>
        <end position="546"/>
    </location>
</feature>
<dbReference type="GO" id="GO:0005576">
    <property type="term" value="C:extracellular region"/>
    <property type="evidence" value="ECO:0007669"/>
    <property type="project" value="GOC"/>
</dbReference>
<feature type="region of interest" description="Disordered" evidence="2">
    <location>
        <begin position="1096"/>
        <end position="1140"/>
    </location>
</feature>
<feature type="compositionally biased region" description="Basic and acidic residues" evidence="2">
    <location>
        <begin position="1096"/>
        <end position="1133"/>
    </location>
</feature>
<dbReference type="GO" id="GO:0005813">
    <property type="term" value="C:centrosome"/>
    <property type="evidence" value="ECO:0007669"/>
    <property type="project" value="TreeGrafter"/>
</dbReference>
<evidence type="ECO:0000313" key="3">
    <source>
        <dbReference type="Proteomes" id="UP000085678"/>
    </source>
</evidence>
<feature type="coiled-coil region" evidence="1">
    <location>
        <begin position="257"/>
        <end position="370"/>
    </location>
</feature>
<feature type="compositionally biased region" description="Basic and acidic residues" evidence="2">
    <location>
        <begin position="1173"/>
        <end position="1193"/>
    </location>
</feature>
<feature type="compositionally biased region" description="Polar residues" evidence="2">
    <location>
        <begin position="853"/>
        <end position="862"/>
    </location>
</feature>
<feature type="compositionally biased region" description="Basic and acidic residues" evidence="2">
    <location>
        <begin position="810"/>
        <end position="822"/>
    </location>
</feature>
<dbReference type="InParanoid" id="A0A1S3JJQ6"/>
<dbReference type="PANTHER" id="PTHR39063:SF1">
    <property type="entry name" value="OFD1 CENTRIOLE AND CENTRIOLAR SATELLITE PROTEIN"/>
    <property type="match status" value="1"/>
</dbReference>
<evidence type="ECO:0000256" key="1">
    <source>
        <dbReference type="SAM" id="Coils"/>
    </source>
</evidence>
<feature type="region of interest" description="Disordered" evidence="2">
    <location>
        <begin position="679"/>
        <end position="707"/>
    </location>
</feature>
<feature type="compositionally biased region" description="Basic and acidic residues" evidence="2">
    <location>
        <begin position="980"/>
        <end position="990"/>
    </location>
</feature>
<dbReference type="Proteomes" id="UP000085678">
    <property type="component" value="Unplaced"/>
</dbReference>
<dbReference type="PROSITE" id="PS50896">
    <property type="entry name" value="LISH"/>
    <property type="match status" value="1"/>
</dbReference>
<feature type="compositionally biased region" description="Low complexity" evidence="2">
    <location>
        <begin position="683"/>
        <end position="693"/>
    </location>
</feature>
<dbReference type="InterPro" id="IPR006594">
    <property type="entry name" value="LisH"/>
</dbReference>
<dbReference type="Pfam" id="PF16045">
    <property type="entry name" value="LisH_2"/>
    <property type="match status" value="1"/>
</dbReference>
<feature type="compositionally biased region" description="Basic and acidic residues" evidence="2">
    <location>
        <begin position="922"/>
        <end position="931"/>
    </location>
</feature>
<accession>A0A1S3JJQ6</accession>
<sequence length="1204" mass="139256">MSTNELILPIAEYFCRFSLCGTVQGSLLVYNMSTSTSVLSADELKHKLYSSLRGKGVLDSLKSQLRNKLVHELQHSVLGSSLKTKPPQQQADSSLSLTAANSLVADHLRRCHYNYSLGVFIPESGASQDKVFTTQDLLQLLHISPHSKLYKTLTESMPESSSKGFLWQLLTALAGSHAGLSQDTSTQTSRDGHGAMSILSTRLSKVDEEFDTLLHENSKSHALGTEERILSIQRHLEERFKEETKLELERFKETQFTKFKLQEKEKARKEIEKARKEMEQTYRAKCDALSERERAATERLQRRQEQQEKELYQQRQSLLEEIDKVREREVEVRKDLEIMKRESQLHEDKMKSWEGVLKKREDSVHRLEEEFDQRLQIDVARFKIEEQGRLLERTKNLEVQEARLSDELKRLGEEREAQQSVREELRINKARVAELEAQIQALHHEKISTSKHYEVAQERLRETVDYRSIKEENAVMKRELETTKMRQAELLHENERERQRYESLLKDMGERTKQPTPESLLLQRELQRAQDRLKQEQAVFEHQKQQSDARIKEEADRNQEILKKFEEQTLQQREMIREITDLRQQLLHTQEALNNEIYRKPRTATLRPQSTAAYMDDMPVHDPGINDMYIDTSLRRTRVDPELQLAGDVSYSGGYGSNSVAPDINDLLDRVDRELKGADNNMLTTLQRQQRQQDGGSPDESSATDIILETRQRLQRLEREAEEFDENYRQFNQRMTNPVAVPDDSYLQPQSRRTPKTAATAAYRVVFDDLPPAPSPLTGSPLRQNTKTSPYSSPSKYTGGATYSSSPTRLRSEERRSSERGRPLSSTPFRKTRRTLTHDDDETPDRHSPPTLDGSTSPTSHGNEGYLPSLGMSEVTKRISPVDNREKSPLTRQGPLTLNDLEGRPGSPGVVVFQGSGTSSKTSDHSGHDPAVDLDIGGNQVTRPQDHPTTWHGDHRGDTPTPATEMDLSIKDNSVTGASRQDKSVRRVDPNDSQPSEPVRLVEHDDSSDRRERPMEEKEEGSNHLDAGAEEEPQVVSLDSTWKVKEDEEKKRQEKRRQIEREQREWVEQRRKIEEEKLRQEQEEWEREQQKLEKLRKEKEKEKEKNLTPEAQVKVEKVEEEKVEEKEEKKDDKEPEIDPVMQKYMEMLKKKKEEEKKEAEIATKAVKVWSKGHQSEEKSQSEHELSVADEEKSIGGFSDDDFEW</sequence>
<keyword evidence="1" id="KW-0175">Coiled coil</keyword>
<feature type="region of interest" description="Disordered" evidence="2">
    <location>
        <begin position="772"/>
        <end position="1066"/>
    </location>
</feature>
<dbReference type="PANTHER" id="PTHR39063">
    <property type="entry name" value="ORAL-FACIAL-DIGITAL SYNDROME 1 PROTEIN HOMOLOG"/>
    <property type="match status" value="1"/>
</dbReference>
<reference evidence="4" key="1">
    <citation type="submission" date="2025-08" db="UniProtKB">
        <authorList>
            <consortium name="RefSeq"/>
        </authorList>
    </citation>
    <scope>IDENTIFICATION</scope>
    <source>
        <tissue evidence="4">Gonads</tissue>
    </source>
</reference>
<feature type="region of interest" description="Disordered" evidence="2">
    <location>
        <begin position="1168"/>
        <end position="1204"/>
    </location>
</feature>